<feature type="region of interest" description="Disordered" evidence="1">
    <location>
        <begin position="83"/>
        <end position="109"/>
    </location>
</feature>
<evidence type="ECO:0000313" key="2">
    <source>
        <dbReference type="EMBL" id="PWF55431.1"/>
    </source>
</evidence>
<gene>
    <name evidence="2" type="ORF">C7C56_001850</name>
</gene>
<keyword evidence="3" id="KW-1185">Reference proteome</keyword>
<comment type="caution">
    <text evidence="2">The sequence shown here is derived from an EMBL/GenBank/DDBJ whole genome shotgun (WGS) entry which is preliminary data.</text>
</comment>
<dbReference type="EMBL" id="PXWF02000025">
    <property type="protein sequence ID" value="PWF55431.1"/>
    <property type="molecule type" value="Genomic_DNA"/>
</dbReference>
<accession>A0A2U2I6N8</accession>
<evidence type="ECO:0000313" key="3">
    <source>
        <dbReference type="Proteomes" id="UP000241421"/>
    </source>
</evidence>
<dbReference type="Proteomes" id="UP000241421">
    <property type="component" value="Unassembled WGS sequence"/>
</dbReference>
<feature type="compositionally biased region" description="Basic and acidic residues" evidence="1">
    <location>
        <begin position="83"/>
        <end position="94"/>
    </location>
</feature>
<name>A0A2U2I6N8_9BURK</name>
<organism evidence="2 3">
    <name type="scientific">Massilia glaciei</name>
    <dbReference type="NCBI Taxonomy" id="1524097"/>
    <lineage>
        <taxon>Bacteria</taxon>
        <taxon>Pseudomonadati</taxon>
        <taxon>Pseudomonadota</taxon>
        <taxon>Betaproteobacteria</taxon>
        <taxon>Burkholderiales</taxon>
        <taxon>Oxalobacteraceae</taxon>
        <taxon>Telluria group</taxon>
        <taxon>Massilia</taxon>
    </lineage>
</organism>
<proteinExistence type="predicted"/>
<protein>
    <submittedName>
        <fullName evidence="2">Uncharacterized protein</fullName>
    </submittedName>
</protein>
<reference evidence="2 3" key="1">
    <citation type="submission" date="2018-04" db="EMBL/GenBank/DDBJ databases">
        <title>Massilia violaceinigra sp. nov., a novel purple-pigmented bacterium isolated from Tianshan glacier, Xinjiang, China.</title>
        <authorList>
            <person name="Wang H."/>
        </authorList>
    </citation>
    <scope>NUCLEOTIDE SEQUENCE [LARGE SCALE GENOMIC DNA]</scope>
    <source>
        <strain evidence="2 3">B448-2</strain>
    </source>
</reference>
<dbReference type="AlphaFoldDB" id="A0A2U2I6N8"/>
<evidence type="ECO:0000256" key="1">
    <source>
        <dbReference type="SAM" id="MobiDB-lite"/>
    </source>
</evidence>
<sequence length="109" mass="11944">MLIYIKRPIAARLILDGPKNMADIMLKSQYQVDPIEERRSATQTAAKVDVGVILHQMLGQQDAAAYLHTSHVPDAVAARVLSHADDCRRQDPRARTGPPTTPAPHALSI</sequence>